<protein>
    <submittedName>
        <fullName evidence="2">Uncharacterized protein</fullName>
    </submittedName>
</protein>
<feature type="compositionally biased region" description="Acidic residues" evidence="1">
    <location>
        <begin position="276"/>
        <end position="304"/>
    </location>
</feature>
<keyword evidence="3" id="KW-1185">Reference proteome</keyword>
<evidence type="ECO:0000256" key="1">
    <source>
        <dbReference type="SAM" id="MobiDB-lite"/>
    </source>
</evidence>
<name>U1G0R9_ENDPU</name>
<reference evidence="3" key="1">
    <citation type="journal article" date="2014" name="BMC Genomics">
        <title>Genome characteristics reveal the impact of lichenization on lichen-forming fungus Endocarpon pusillum Hedwig (Verrucariales, Ascomycota).</title>
        <authorList>
            <person name="Wang Y.-Y."/>
            <person name="Liu B."/>
            <person name="Zhang X.-Y."/>
            <person name="Zhou Q.-M."/>
            <person name="Zhang T."/>
            <person name="Li H."/>
            <person name="Yu Y.-F."/>
            <person name="Zhang X.-L."/>
            <person name="Hao X.-Y."/>
            <person name="Wang M."/>
            <person name="Wang L."/>
            <person name="Wei J.-C."/>
        </authorList>
    </citation>
    <scope>NUCLEOTIDE SEQUENCE [LARGE SCALE GENOMIC DNA]</scope>
    <source>
        <strain evidence="3">Z07020 / HMAS-L-300199</strain>
    </source>
</reference>
<dbReference type="OrthoDB" id="412402at2759"/>
<feature type="region of interest" description="Disordered" evidence="1">
    <location>
        <begin position="249"/>
        <end position="320"/>
    </location>
</feature>
<dbReference type="EMBL" id="KE721278">
    <property type="protein sequence ID" value="ERF70812.1"/>
    <property type="molecule type" value="Genomic_DNA"/>
</dbReference>
<evidence type="ECO:0000313" key="3">
    <source>
        <dbReference type="Proteomes" id="UP000019373"/>
    </source>
</evidence>
<proteinExistence type="predicted"/>
<evidence type="ECO:0000313" key="2">
    <source>
        <dbReference type="EMBL" id="ERF70812.1"/>
    </source>
</evidence>
<accession>U1G0R9</accession>
<organism evidence="2 3">
    <name type="scientific">Endocarpon pusillum (strain Z07020 / HMAS-L-300199)</name>
    <name type="common">Lichen-forming fungus</name>
    <dbReference type="NCBI Taxonomy" id="1263415"/>
    <lineage>
        <taxon>Eukaryota</taxon>
        <taxon>Fungi</taxon>
        <taxon>Dikarya</taxon>
        <taxon>Ascomycota</taxon>
        <taxon>Pezizomycotina</taxon>
        <taxon>Eurotiomycetes</taxon>
        <taxon>Chaetothyriomycetidae</taxon>
        <taxon>Verrucariales</taxon>
        <taxon>Verrucariaceae</taxon>
        <taxon>Endocarpon</taxon>
    </lineage>
</organism>
<dbReference type="GeneID" id="19237388"/>
<dbReference type="Proteomes" id="UP000019373">
    <property type="component" value="Unassembled WGS sequence"/>
</dbReference>
<dbReference type="AlphaFoldDB" id="U1G0R9"/>
<dbReference type="HOGENOM" id="CLU_868865_0_0_1"/>
<sequence length="320" mass="36259">MLAARSPGGCNHNYHLISVPSGNLCVYLEPIGWTRRDYLTHSLRFYQYSSLFCPSLVSSALHIATKSSLNGLKPPTLSLAVRSSRSSGLGLSFFMAQNASTIITGFGVEIELTLAFHEDLLVKVLQQQHLARDHIVKDIPTRVKRAIGLRNHAEHRLYLDTRPGHRGWALRVDEADSSKDWQGIGRANVIGNYRTYWTEPLHIVQNILRSSKNYSIDVQASTTNDARGSLSYHEWKVCNDFTLVPADAKDENETAKVDTRQEEEEKNKEPHPNDEEKLEEDEENVVEDIGEQPTADEDEVDYDGIEEKRETRMTPNTTKR</sequence>
<feature type="compositionally biased region" description="Basic and acidic residues" evidence="1">
    <location>
        <begin position="249"/>
        <end position="275"/>
    </location>
</feature>
<gene>
    <name evidence="2" type="ORF">EPUS_02334</name>
</gene>
<dbReference type="RefSeq" id="XP_007803431.1">
    <property type="nucleotide sequence ID" value="XM_007805240.1"/>
</dbReference>